<feature type="binding site" evidence="8">
    <location>
        <position position="127"/>
    </location>
    <ligand>
        <name>Fe cation</name>
        <dbReference type="ChEBI" id="CHEBI:24875"/>
        <label>2</label>
    </ligand>
</feature>
<dbReference type="AlphaFoldDB" id="A0A7C9REL7"/>
<dbReference type="EC" id="1.16.3.1" evidence="7"/>
<keyword evidence="4 9" id="KW-0349">Heme</keyword>
<dbReference type="GO" id="GO:0140315">
    <property type="term" value="F:iron ion sequestering activity"/>
    <property type="evidence" value="ECO:0007669"/>
    <property type="project" value="UniProtKB-ARBA"/>
</dbReference>
<feature type="binding site" evidence="8">
    <location>
        <position position="94"/>
    </location>
    <ligand>
        <name>Fe cation</name>
        <dbReference type="ChEBI" id="CHEBI:24875"/>
        <label>2</label>
    </ligand>
</feature>
<dbReference type="GO" id="GO:0020037">
    <property type="term" value="F:heme binding"/>
    <property type="evidence" value="ECO:0007669"/>
    <property type="project" value="TreeGrafter"/>
</dbReference>
<evidence type="ECO:0000256" key="1">
    <source>
        <dbReference type="ARBA" id="ARBA00001970"/>
    </source>
</evidence>
<dbReference type="InterPro" id="IPR002024">
    <property type="entry name" value="Bacterioferritin"/>
</dbReference>
<dbReference type="NCBIfam" id="TIGR00754">
    <property type="entry name" value="bfr"/>
    <property type="match status" value="1"/>
</dbReference>
<dbReference type="GO" id="GO:0004322">
    <property type="term" value="F:ferroxidase activity"/>
    <property type="evidence" value="ECO:0007669"/>
    <property type="project" value="UniProtKB-EC"/>
</dbReference>
<dbReference type="CDD" id="cd00907">
    <property type="entry name" value="Bacterioferritin"/>
    <property type="match status" value="1"/>
</dbReference>
<dbReference type="Pfam" id="PF00210">
    <property type="entry name" value="Ferritin"/>
    <property type="match status" value="1"/>
</dbReference>
<evidence type="ECO:0000256" key="8">
    <source>
        <dbReference type="PIRSR" id="PIRSR002560-1"/>
    </source>
</evidence>
<dbReference type="EMBL" id="JAAMRR010000500">
    <property type="protein sequence ID" value="NGX95444.1"/>
    <property type="molecule type" value="Genomic_DNA"/>
</dbReference>
<comment type="cofactor">
    <cofactor evidence="1">
        <name>heme b</name>
        <dbReference type="ChEBI" id="CHEBI:60344"/>
    </cofactor>
</comment>
<feature type="binding site" evidence="8">
    <location>
        <position position="50"/>
    </location>
    <ligand>
        <name>Fe cation</name>
        <dbReference type="ChEBI" id="CHEBI:24875"/>
        <label>3</label>
    </ligand>
</feature>
<evidence type="ECO:0000256" key="9">
    <source>
        <dbReference type="RuleBase" id="RU000623"/>
    </source>
</evidence>
<dbReference type="InterPro" id="IPR012347">
    <property type="entry name" value="Ferritin-like"/>
</dbReference>
<evidence type="ECO:0000256" key="5">
    <source>
        <dbReference type="ARBA" id="ARBA00022723"/>
    </source>
</evidence>
<comment type="catalytic activity">
    <reaction evidence="7">
        <text>4 Fe(2+) + O2 + 4 H(+) = 4 Fe(3+) + 2 H2O</text>
        <dbReference type="Rhea" id="RHEA:11148"/>
        <dbReference type="ChEBI" id="CHEBI:15377"/>
        <dbReference type="ChEBI" id="CHEBI:15378"/>
        <dbReference type="ChEBI" id="CHEBI:15379"/>
        <dbReference type="ChEBI" id="CHEBI:29033"/>
        <dbReference type="ChEBI" id="CHEBI:29034"/>
        <dbReference type="EC" id="1.16.3.1"/>
    </reaction>
</comment>
<dbReference type="PANTHER" id="PTHR30295">
    <property type="entry name" value="BACTERIOFERRITIN"/>
    <property type="match status" value="1"/>
</dbReference>
<feature type="domain" description="Ferritin-like diiron" evidence="10">
    <location>
        <begin position="1"/>
        <end position="145"/>
    </location>
</feature>
<dbReference type="Proteomes" id="UP000480266">
    <property type="component" value="Unassembled WGS sequence"/>
</dbReference>
<name>A0A7C9REL7_9BRAD</name>
<evidence type="ECO:0000256" key="4">
    <source>
        <dbReference type="ARBA" id="ARBA00022617"/>
    </source>
</evidence>
<feature type="binding site" evidence="8">
    <location>
        <position position="54"/>
    </location>
    <ligand>
        <name>Fe cation</name>
        <dbReference type="ChEBI" id="CHEBI:24875"/>
        <label>1</label>
    </ligand>
</feature>
<dbReference type="FunFam" id="1.20.1260.10:FF:000005">
    <property type="entry name" value="Bacterioferritin"/>
    <property type="match status" value="1"/>
</dbReference>
<keyword evidence="5 7" id="KW-0479">Metal-binding</keyword>
<comment type="function">
    <text evidence="7">Iron-storage protein, whose ferroxidase center binds Fe(2+), oxidizes it using dioxygen to Fe(3+), and participates in the subsequent Fe(3+) oxide mineral core formation within the central cavity of the BFR protein shell.</text>
</comment>
<gene>
    <name evidence="11" type="primary">bfr</name>
    <name evidence="11" type="ORF">G4V63_09525</name>
</gene>
<dbReference type="GO" id="GO:0005829">
    <property type="term" value="C:cytosol"/>
    <property type="evidence" value="ECO:0007669"/>
    <property type="project" value="TreeGrafter"/>
</dbReference>
<comment type="caution">
    <text evidence="11">The sequence shown here is derived from an EMBL/GenBank/DDBJ whole genome shotgun (WGS) entry which is preliminary data.</text>
</comment>
<protein>
    <recommendedName>
        <fullName evidence="7 9">Bacterioferritin</fullName>
        <ecNumber evidence="7">1.16.3.1</ecNumber>
    </recommendedName>
</protein>
<evidence type="ECO:0000259" key="10">
    <source>
        <dbReference type="PROSITE" id="PS50905"/>
    </source>
</evidence>
<dbReference type="InterPro" id="IPR009040">
    <property type="entry name" value="Ferritin-like_diiron"/>
</dbReference>
<dbReference type="InterPro" id="IPR008331">
    <property type="entry name" value="Ferritin_DPS_dom"/>
</dbReference>
<dbReference type="GO" id="GO:0006826">
    <property type="term" value="P:iron ion transport"/>
    <property type="evidence" value="ECO:0007669"/>
    <property type="project" value="InterPro"/>
</dbReference>
<dbReference type="PROSITE" id="PS00549">
    <property type="entry name" value="BACTERIOFERRITIN"/>
    <property type="match status" value="1"/>
</dbReference>
<evidence type="ECO:0000313" key="11">
    <source>
        <dbReference type="EMBL" id="NGX95444.1"/>
    </source>
</evidence>
<comment type="similarity">
    <text evidence="2 7 9">Belongs to the bacterioferritin family.</text>
</comment>
<dbReference type="PROSITE" id="PS50905">
    <property type="entry name" value="FERRITIN_LIKE"/>
    <property type="match status" value="1"/>
</dbReference>
<dbReference type="GO" id="GO:0008199">
    <property type="term" value="F:ferric iron binding"/>
    <property type="evidence" value="ECO:0007669"/>
    <property type="project" value="InterPro"/>
</dbReference>
<reference evidence="11" key="1">
    <citation type="submission" date="2020-02" db="EMBL/GenBank/DDBJ databases">
        <title>Draft genome sequence of Candidatus Afipia apatlaquensis IBT-C3, a potential strain for decolorization of textile dyes.</title>
        <authorList>
            <person name="Sanchez-Reyes A."/>
            <person name="Breton-Deval L."/>
            <person name="Mangelson H."/>
            <person name="Sanchez-Flores A."/>
        </authorList>
    </citation>
    <scope>NUCLEOTIDE SEQUENCE [LARGE SCALE GENOMIC DNA]</scope>
    <source>
        <strain evidence="11">IBT-C3</strain>
    </source>
</reference>
<feature type="binding site" evidence="8">
    <location>
        <position position="127"/>
    </location>
    <ligand>
        <name>Fe cation</name>
        <dbReference type="ChEBI" id="CHEBI:24875"/>
        <label>1</label>
    </ligand>
</feature>
<evidence type="ECO:0000313" key="12">
    <source>
        <dbReference type="Proteomes" id="UP000480266"/>
    </source>
</evidence>
<feature type="binding site" evidence="8">
    <location>
        <position position="51"/>
    </location>
    <ligand>
        <name>Fe cation</name>
        <dbReference type="ChEBI" id="CHEBI:24875"/>
        <label>2</label>
    </ligand>
</feature>
<evidence type="ECO:0000256" key="2">
    <source>
        <dbReference type="ARBA" id="ARBA00008093"/>
    </source>
</evidence>
<sequence length="168" mass="19645">MKGDPKVIDYLNKGLRSELTAINQYWLHFRLLNHWGLKSMAKHWRKESIEEMHHADRFTDRILFLDGFPNMQVLDPLRIGQNVKEILECDLAAEVGARTLYQEAATYCHSIKDYVSRDLFESIMKDEEHHIDFLETQLDLVERIGIQLYEQKHVGDIGDDNPPEGEGH</sequence>
<keyword evidence="12" id="KW-1185">Reference proteome</keyword>
<evidence type="ECO:0000256" key="7">
    <source>
        <dbReference type="PIRNR" id="PIRNR002560"/>
    </source>
</evidence>
<evidence type="ECO:0000256" key="6">
    <source>
        <dbReference type="ARBA" id="ARBA00023004"/>
    </source>
</evidence>
<feature type="binding site" evidence="8">
    <location>
        <position position="130"/>
    </location>
    <ligand>
        <name>Fe cation</name>
        <dbReference type="ChEBI" id="CHEBI:24875"/>
        <label>2</label>
    </ligand>
</feature>
<evidence type="ECO:0000256" key="3">
    <source>
        <dbReference type="ARBA" id="ARBA00022434"/>
    </source>
</evidence>
<feature type="binding site" description="axial binding residue" evidence="8">
    <location>
        <position position="52"/>
    </location>
    <ligand>
        <name>heme b</name>
        <dbReference type="ChEBI" id="CHEBI:60344"/>
        <note>ligand shared between dimeric partners</note>
    </ligand>
    <ligandPart>
        <name>Fe</name>
        <dbReference type="ChEBI" id="CHEBI:18248"/>
    </ligandPart>
</feature>
<keyword evidence="6 7" id="KW-0408">Iron</keyword>
<dbReference type="SUPFAM" id="SSF47240">
    <property type="entry name" value="Ferritin-like"/>
    <property type="match status" value="1"/>
</dbReference>
<feature type="binding site" evidence="8">
    <location>
        <position position="18"/>
    </location>
    <ligand>
        <name>Fe cation</name>
        <dbReference type="ChEBI" id="CHEBI:24875"/>
        <label>1</label>
    </ligand>
</feature>
<accession>A0A7C9REL7</accession>
<dbReference type="InterPro" id="IPR009078">
    <property type="entry name" value="Ferritin-like_SF"/>
</dbReference>
<proteinExistence type="inferred from homology"/>
<feature type="binding site" evidence="8">
    <location>
        <position position="51"/>
    </location>
    <ligand>
        <name>Fe cation</name>
        <dbReference type="ChEBI" id="CHEBI:24875"/>
        <label>1</label>
    </ligand>
</feature>
<keyword evidence="3 7" id="KW-0409">Iron storage</keyword>
<dbReference type="PRINTS" id="PR00601">
    <property type="entry name" value="BACFERRITIN"/>
</dbReference>
<dbReference type="PANTHER" id="PTHR30295:SF0">
    <property type="entry name" value="BACTERIOFERRITIN"/>
    <property type="match status" value="1"/>
</dbReference>
<dbReference type="GO" id="GO:0006879">
    <property type="term" value="P:intracellular iron ion homeostasis"/>
    <property type="evidence" value="ECO:0007669"/>
    <property type="project" value="UniProtKB-KW"/>
</dbReference>
<dbReference type="PIRSF" id="PIRSF002560">
    <property type="entry name" value="Bacterioferritin"/>
    <property type="match status" value="1"/>
</dbReference>
<organism evidence="11 12">
    <name type="scientific">Candidatus Afipia apatlaquensis</name>
    <dbReference type="NCBI Taxonomy" id="2712852"/>
    <lineage>
        <taxon>Bacteria</taxon>
        <taxon>Pseudomonadati</taxon>
        <taxon>Pseudomonadota</taxon>
        <taxon>Alphaproteobacteria</taxon>
        <taxon>Hyphomicrobiales</taxon>
        <taxon>Nitrobacteraceae</taxon>
        <taxon>Afipia</taxon>
    </lineage>
</organism>
<dbReference type="Gene3D" id="1.20.1260.10">
    <property type="match status" value="1"/>
</dbReference>